<dbReference type="InterPro" id="IPR011059">
    <property type="entry name" value="Metal-dep_hydrolase_composite"/>
</dbReference>
<feature type="domain" description="Amidohydrolase 3" evidence="1">
    <location>
        <begin position="46"/>
        <end position="237"/>
    </location>
</feature>
<dbReference type="AlphaFoldDB" id="A0A3E2BN59"/>
<dbReference type="PANTHER" id="PTHR11647">
    <property type="entry name" value="HYDRANTOINASE/DIHYDROPYRIMIDINASE FAMILY MEMBER"/>
    <property type="match status" value="1"/>
</dbReference>
<accession>A0A3E2BN59</accession>
<evidence type="ECO:0000259" key="1">
    <source>
        <dbReference type="Pfam" id="PF07969"/>
    </source>
</evidence>
<dbReference type="InterPro" id="IPR050378">
    <property type="entry name" value="Metallo-dep_Hydrolases_sf"/>
</dbReference>
<sequence>MRYDLVVKNGRVFDGSGNPWFRADIGIKGLRIAAIRDRIEASQAAKVIEAEGLAVVPGFIDIHTHADRDLLDIPGCENYVSQGVTTLVGGNCGDHDFPLAELFAGIEKKGIACNFASLAGHNTIRRQVMGMKMEAPSAEEMTRMKDLLRQEMKAGAIGLSTGLAYLPGTYSRTEELVELASVLKDLGGFYASHIRNQGKRITEAIEEAITIGEKNGIPVQISHIKLADEDVWNQLERITAPVVAARAGGVEVTLDQYPYTATSSGFTSSLPQDVFEGGREKFLERLQNPEIYARVKQTVIKNRLTSNRGIDKLETIYIASSRKFPAYEGKNLKQILELKGKPTTVDNGADLIIDLVKEGDVSAIFFQMDERDVEELMRLPYVMIGSDGGLQVAGQGSPHPRSYGTFTRVLGEYVRERKIIGLEEAIRKMTSLPAQTMRLKDRGMIREGYYADLTIFDPAEVKDEATFSAPHQHSRGIIQVLVNGQLVLDKGNFTGARPGMIIRGPVFEKK</sequence>
<dbReference type="SUPFAM" id="SSF51556">
    <property type="entry name" value="Metallo-dependent hydrolases"/>
    <property type="match status" value="1"/>
</dbReference>
<dbReference type="Pfam" id="PF07969">
    <property type="entry name" value="Amidohydro_3"/>
    <property type="match status" value="2"/>
</dbReference>
<dbReference type="GO" id="GO:0016811">
    <property type="term" value="F:hydrolase activity, acting on carbon-nitrogen (but not peptide) bonds, in linear amides"/>
    <property type="evidence" value="ECO:0007669"/>
    <property type="project" value="InterPro"/>
</dbReference>
<reference evidence="2 3" key="1">
    <citation type="submission" date="2018-08" db="EMBL/GenBank/DDBJ databases">
        <title>Genome analysis of the thermophilic bacterium of the candidate phylum Aminicenantes from deep subsurface aquifer revealed its physiology and ecological role.</title>
        <authorList>
            <person name="Kadnikov V.V."/>
            <person name="Mardanov A.V."/>
            <person name="Beletsky A.V."/>
            <person name="Karnachuk O.V."/>
            <person name="Ravin N.V."/>
        </authorList>
    </citation>
    <scope>NUCLEOTIDE SEQUENCE [LARGE SCALE GENOMIC DNA]</scope>
    <source>
        <strain evidence="2">BY38</strain>
    </source>
</reference>
<dbReference type="InterPro" id="IPR013108">
    <property type="entry name" value="Amidohydro_3"/>
</dbReference>
<dbReference type="InterPro" id="IPR023100">
    <property type="entry name" value="D-aminoacylase_insert_dom_sf"/>
</dbReference>
<dbReference type="Gene3D" id="2.30.40.10">
    <property type="entry name" value="Urease, subunit C, domain 1"/>
    <property type="match status" value="1"/>
</dbReference>
<name>A0A3E2BN59_9BACT</name>
<evidence type="ECO:0000313" key="2">
    <source>
        <dbReference type="EMBL" id="RFT16144.1"/>
    </source>
</evidence>
<dbReference type="InterPro" id="IPR032466">
    <property type="entry name" value="Metal_Hydrolase"/>
</dbReference>
<dbReference type="SUPFAM" id="SSF51338">
    <property type="entry name" value="Composite domain of metallo-dependent hydrolases"/>
    <property type="match status" value="1"/>
</dbReference>
<organism evidence="2 3">
    <name type="scientific">Candidatus Saccharicenans subterraneus</name>
    <dbReference type="NCBI Taxonomy" id="2508984"/>
    <lineage>
        <taxon>Bacteria</taxon>
        <taxon>Candidatus Aminicenantota</taxon>
        <taxon>Candidatus Aminicenantia</taxon>
        <taxon>Candidatus Aminicenantales</taxon>
        <taxon>Candidatus Saccharicenantaceae</taxon>
        <taxon>Candidatus Saccharicenans</taxon>
    </lineage>
</organism>
<dbReference type="EMBL" id="QUAH01000005">
    <property type="protein sequence ID" value="RFT16144.1"/>
    <property type="molecule type" value="Genomic_DNA"/>
</dbReference>
<feature type="domain" description="Amidohydrolase 3" evidence="1">
    <location>
        <begin position="373"/>
        <end position="487"/>
    </location>
</feature>
<evidence type="ECO:0000313" key="3">
    <source>
        <dbReference type="Proteomes" id="UP000257323"/>
    </source>
</evidence>
<proteinExistence type="predicted"/>
<dbReference type="PANTHER" id="PTHR11647:SF1">
    <property type="entry name" value="COLLAPSIN RESPONSE MEDIATOR PROTEIN"/>
    <property type="match status" value="1"/>
</dbReference>
<protein>
    <submittedName>
        <fullName evidence="2">N-acyl-D-aspartate/D-glutamate deacylase</fullName>
    </submittedName>
</protein>
<dbReference type="Gene3D" id="3.30.1490.130">
    <property type="entry name" value="D-aminoacylase. Domain 3"/>
    <property type="match status" value="1"/>
</dbReference>
<dbReference type="Gene3D" id="3.20.20.140">
    <property type="entry name" value="Metal-dependent hydrolases"/>
    <property type="match status" value="1"/>
</dbReference>
<comment type="caution">
    <text evidence="2">The sequence shown here is derived from an EMBL/GenBank/DDBJ whole genome shotgun (WGS) entry which is preliminary data.</text>
</comment>
<dbReference type="Proteomes" id="UP000257323">
    <property type="component" value="Unassembled WGS sequence"/>
</dbReference>
<dbReference type="CDD" id="cd01297">
    <property type="entry name" value="D-aminoacylase"/>
    <property type="match status" value="1"/>
</dbReference>
<gene>
    <name evidence="2" type="ORF">OP8BY_2150</name>
</gene>